<proteinExistence type="predicted"/>
<keyword evidence="1" id="KW-1133">Transmembrane helix</keyword>
<accession>A0A450VVD4</accession>
<evidence type="ECO:0000313" key="2">
    <source>
        <dbReference type="EMBL" id="VFK05102.1"/>
    </source>
</evidence>
<feature type="transmembrane region" description="Helical" evidence="1">
    <location>
        <begin position="53"/>
        <end position="77"/>
    </location>
</feature>
<protein>
    <submittedName>
        <fullName evidence="3">Uncharacterized protein</fullName>
    </submittedName>
</protein>
<gene>
    <name evidence="2" type="ORF">BECKH772B_GA0070898_105332</name>
    <name evidence="3" type="ORF">BECKH772C_GA0070978_105452</name>
</gene>
<dbReference type="EMBL" id="CAADFJ010000545">
    <property type="protein sequence ID" value="VFK08768.1"/>
    <property type="molecule type" value="Genomic_DNA"/>
</dbReference>
<organism evidence="3">
    <name type="scientific">Candidatus Kentrum eta</name>
    <dbReference type="NCBI Taxonomy" id="2126337"/>
    <lineage>
        <taxon>Bacteria</taxon>
        <taxon>Pseudomonadati</taxon>
        <taxon>Pseudomonadota</taxon>
        <taxon>Gammaproteobacteria</taxon>
        <taxon>Candidatus Kentrum</taxon>
    </lineage>
</organism>
<reference evidence="3" key="1">
    <citation type="submission" date="2019-02" db="EMBL/GenBank/DDBJ databases">
        <authorList>
            <person name="Gruber-Vodicka R. H."/>
            <person name="Seah K. B. B."/>
        </authorList>
    </citation>
    <scope>NUCLEOTIDE SEQUENCE</scope>
    <source>
        <strain evidence="3">BECK_SA2B12</strain>
        <strain evidence="2">BECK_SA2B20</strain>
    </source>
</reference>
<name>A0A450VVD4_9GAMM</name>
<evidence type="ECO:0000313" key="3">
    <source>
        <dbReference type="EMBL" id="VFK08768.1"/>
    </source>
</evidence>
<keyword evidence="1" id="KW-0812">Transmembrane</keyword>
<dbReference type="AlphaFoldDB" id="A0A450VVD4"/>
<evidence type="ECO:0000256" key="1">
    <source>
        <dbReference type="SAM" id="Phobius"/>
    </source>
</evidence>
<sequence>MSKKTQALLSKQPWRRGMALSETAFTQISRGQATGIEHAAGNKCDFIRVNNRVSVATAAAGISALECGLLLFLQMVAGRYLEKSP</sequence>
<dbReference type="EMBL" id="CAADFI010000533">
    <property type="protein sequence ID" value="VFK05102.1"/>
    <property type="molecule type" value="Genomic_DNA"/>
</dbReference>
<keyword evidence="1" id="KW-0472">Membrane</keyword>